<dbReference type="Proteomes" id="UP001159405">
    <property type="component" value="Unassembled WGS sequence"/>
</dbReference>
<keyword evidence="2" id="KW-1185">Reference proteome</keyword>
<proteinExistence type="predicted"/>
<evidence type="ECO:0000313" key="2">
    <source>
        <dbReference type="Proteomes" id="UP001159405"/>
    </source>
</evidence>
<accession>A0ABN8NQB6</accession>
<dbReference type="EMBL" id="CALNXK010000029">
    <property type="protein sequence ID" value="CAH3116243.1"/>
    <property type="molecule type" value="Genomic_DNA"/>
</dbReference>
<sequence length="74" mass="8396">KKKVRLSQCLREILQLSSENSGLCSREKFKTKMEDLLGKPSLFRVDKIVAIKIDKVDKTSPPHPNVLIGKILHV</sequence>
<evidence type="ECO:0000313" key="1">
    <source>
        <dbReference type="EMBL" id="CAH3116243.1"/>
    </source>
</evidence>
<feature type="non-terminal residue" evidence="1">
    <location>
        <position position="1"/>
    </location>
</feature>
<protein>
    <submittedName>
        <fullName evidence="1">Uncharacterized protein</fullName>
    </submittedName>
</protein>
<gene>
    <name evidence="1" type="ORF">PLOB_00024296</name>
</gene>
<name>A0ABN8NQB6_9CNID</name>
<comment type="caution">
    <text evidence="1">The sequence shown here is derived from an EMBL/GenBank/DDBJ whole genome shotgun (WGS) entry which is preliminary data.</text>
</comment>
<feature type="non-terminal residue" evidence="1">
    <location>
        <position position="74"/>
    </location>
</feature>
<reference evidence="1 2" key="1">
    <citation type="submission" date="2022-05" db="EMBL/GenBank/DDBJ databases">
        <authorList>
            <consortium name="Genoscope - CEA"/>
            <person name="William W."/>
        </authorList>
    </citation>
    <scope>NUCLEOTIDE SEQUENCE [LARGE SCALE GENOMIC DNA]</scope>
</reference>
<organism evidence="1 2">
    <name type="scientific">Porites lobata</name>
    <dbReference type="NCBI Taxonomy" id="104759"/>
    <lineage>
        <taxon>Eukaryota</taxon>
        <taxon>Metazoa</taxon>
        <taxon>Cnidaria</taxon>
        <taxon>Anthozoa</taxon>
        <taxon>Hexacorallia</taxon>
        <taxon>Scleractinia</taxon>
        <taxon>Fungiina</taxon>
        <taxon>Poritidae</taxon>
        <taxon>Porites</taxon>
    </lineage>
</organism>